<organism evidence="2">
    <name type="scientific">Malaco herpesvirus 4</name>
    <dbReference type="NCBI Taxonomy" id="3031800"/>
    <lineage>
        <taxon>Viruses</taxon>
        <taxon>Duplodnaviria</taxon>
        <taxon>Heunggongvirae</taxon>
        <taxon>Peploviricota</taxon>
        <taxon>Herviviricetes</taxon>
        <taxon>Herpesvirales</taxon>
        <taxon>Malacoherpesviridae</taxon>
    </lineage>
</organism>
<dbReference type="EMBL" id="BK063075">
    <property type="protein sequence ID" value="DBA11652.1"/>
    <property type="molecule type" value="Genomic_DNA"/>
</dbReference>
<protein>
    <submittedName>
        <fullName evidence="2">ORF38</fullName>
    </submittedName>
</protein>
<proteinExistence type="predicted"/>
<evidence type="ECO:0000256" key="1">
    <source>
        <dbReference type="SAM" id="MobiDB-lite"/>
    </source>
</evidence>
<reference evidence="2" key="2">
    <citation type="submission" date="2023-01" db="EMBL/GenBank/DDBJ databases">
        <authorList>
            <person name="Rosani U."/>
            <person name="Delmont T.O."/>
            <person name="Gaia M."/>
            <person name="Krupovic M."/>
        </authorList>
    </citation>
    <scope>NUCLEOTIDE SEQUENCE</scope>
    <source>
        <strain evidence="2">MalacoHV4/Med/2018 155</strain>
    </source>
</reference>
<feature type="region of interest" description="Disordered" evidence="1">
    <location>
        <begin position="18"/>
        <end position="49"/>
    </location>
</feature>
<name>A0AA48P7V6_9VIRU</name>
<reference evidence="2" key="1">
    <citation type="journal article" date="2023" name="Front. Mar. Sci.">
        <title>Tracing the invertebrate herpesviruses in the global sequence datasets.</title>
        <authorList>
            <person name="Rosani U."/>
            <person name="Gaia M."/>
            <person name="Delmont T.O."/>
            <person name="Krupovic M."/>
        </authorList>
    </citation>
    <scope>NUCLEOTIDE SEQUENCE</scope>
    <source>
        <strain evidence="2">MalacoHV4/Med/2018 155</strain>
    </source>
</reference>
<evidence type="ECO:0000313" key="2">
    <source>
        <dbReference type="EMBL" id="DBA11652.1"/>
    </source>
</evidence>
<sequence>MEIPGRFWKLVRRDVNRNADSQQRCQKKRDVSSCPLNDLHPTNDRKNELTRVPAHGDYSIKDTVSNYRMQAEIFNKLAQNMLTRASRMPSDKKGASNNDNLLDSLTGCEKARLETNILNAKTANDNADDLSKYALALKQLGDQRNKVITQHAFINKVIMSNKVTMKADGTLRENHATKLKELEDTTDHVVDIRADLDDALNDYMTGHGIDYDPPTTERMQSQCLHINYKH</sequence>
<accession>A0AA48P7V6</accession>